<keyword evidence="2" id="KW-1185">Reference proteome</keyword>
<dbReference type="VEuPathDB" id="FungiDB:AFLA_013781"/>
<gene>
    <name evidence="1" type="ORF">F9C07_12374</name>
</gene>
<dbReference type="VEuPathDB" id="FungiDB:F9C07_12374"/>
<proteinExistence type="predicted"/>
<reference evidence="2" key="1">
    <citation type="journal article" date="2021" name="G3 (Bethesda)">
        <title>Chromosome assembled and annotated genome sequence of Aspergillus flavus NRRL 3357.</title>
        <authorList>
            <person name="Skerker J.M."/>
            <person name="Pianalto K.M."/>
            <person name="Mondo S.J."/>
            <person name="Yang K."/>
            <person name="Arkin A.P."/>
            <person name="Keller N.P."/>
            <person name="Grigoriev I.V."/>
            <person name="Louise Glass N.L."/>
        </authorList>
    </citation>
    <scope>NUCLEOTIDE SEQUENCE [LARGE SCALE GENOMIC DNA]</scope>
    <source>
        <strain evidence="2">ATCC 200026 / FGSC A1120 / IAM 13836 / NRRL 3357 / JCM 12722 / SRRC 167</strain>
    </source>
</reference>
<evidence type="ECO:0000313" key="2">
    <source>
        <dbReference type="Proteomes" id="UP000596276"/>
    </source>
</evidence>
<dbReference type="AlphaFoldDB" id="A0A7U2MYU4"/>
<accession>A0A7U2MYU4</accession>
<protein>
    <submittedName>
        <fullName evidence="1">Uncharacterized protein</fullName>
    </submittedName>
</protein>
<sequence length="90" mass="9724">MDSFRLQTVGIPLLAKEAPLPLSSLSTLHYTYTSLISASCSFSLYESAPEPLAVGILRCTSYPLSSLSSHRRLTFSFPGSRWLGGWAGLG</sequence>
<dbReference type="Proteomes" id="UP000596276">
    <property type="component" value="Chromosome 8"/>
</dbReference>
<name>A0A7U2MYU4_ASPFN</name>
<evidence type="ECO:0000313" key="1">
    <source>
        <dbReference type="EMBL" id="QRD92402.1"/>
    </source>
</evidence>
<dbReference type="EMBL" id="CP044616">
    <property type="protein sequence ID" value="QRD92402.1"/>
    <property type="molecule type" value="Genomic_DNA"/>
</dbReference>
<organism evidence="1 2">
    <name type="scientific">Aspergillus flavus (strain ATCC 200026 / FGSC A1120 / IAM 13836 / NRRL 3357 / JCM 12722 / SRRC 167)</name>
    <dbReference type="NCBI Taxonomy" id="332952"/>
    <lineage>
        <taxon>Eukaryota</taxon>
        <taxon>Fungi</taxon>
        <taxon>Dikarya</taxon>
        <taxon>Ascomycota</taxon>
        <taxon>Pezizomycotina</taxon>
        <taxon>Eurotiomycetes</taxon>
        <taxon>Eurotiomycetidae</taxon>
        <taxon>Eurotiales</taxon>
        <taxon>Aspergillaceae</taxon>
        <taxon>Aspergillus</taxon>
        <taxon>Aspergillus subgen. Circumdati</taxon>
    </lineage>
</organism>